<reference evidence="1" key="1">
    <citation type="submission" date="2016-07" db="EMBL/GenBank/DDBJ databases">
        <authorList>
            <person name="Bretaudeau A."/>
        </authorList>
    </citation>
    <scope>NUCLEOTIDE SEQUENCE</scope>
    <source>
        <strain evidence="1">Rice</strain>
        <tissue evidence="1">Whole body</tissue>
    </source>
</reference>
<gene>
    <name evidence="1" type="ORF">SFRICE_025482</name>
</gene>
<proteinExistence type="predicted"/>
<protein>
    <submittedName>
        <fullName evidence="1">SFRICE_025482</fullName>
    </submittedName>
</protein>
<dbReference type="AlphaFoldDB" id="A0A2H1WB80"/>
<dbReference type="EMBL" id="ODYU01007504">
    <property type="protein sequence ID" value="SOQ50331.1"/>
    <property type="molecule type" value="Genomic_DNA"/>
</dbReference>
<organism evidence="1">
    <name type="scientific">Spodoptera frugiperda</name>
    <name type="common">Fall armyworm</name>
    <dbReference type="NCBI Taxonomy" id="7108"/>
    <lineage>
        <taxon>Eukaryota</taxon>
        <taxon>Metazoa</taxon>
        <taxon>Ecdysozoa</taxon>
        <taxon>Arthropoda</taxon>
        <taxon>Hexapoda</taxon>
        <taxon>Insecta</taxon>
        <taxon>Pterygota</taxon>
        <taxon>Neoptera</taxon>
        <taxon>Endopterygota</taxon>
        <taxon>Lepidoptera</taxon>
        <taxon>Glossata</taxon>
        <taxon>Ditrysia</taxon>
        <taxon>Noctuoidea</taxon>
        <taxon>Noctuidae</taxon>
        <taxon>Amphipyrinae</taxon>
        <taxon>Spodoptera</taxon>
    </lineage>
</organism>
<sequence length="84" mass="9906">MPLQYIPTFYHWCFKCHVIEESKNRKEPSNTLPDLSTENSTNLPYRNRVVSMPFMYAMVLNRLFNTHVKSNAADKISTMLSRHN</sequence>
<name>A0A2H1WB80_SPOFR</name>
<evidence type="ECO:0000313" key="1">
    <source>
        <dbReference type="EMBL" id="SOQ50331.1"/>
    </source>
</evidence>
<accession>A0A2H1WB80</accession>